<evidence type="ECO:0000313" key="2">
    <source>
        <dbReference type="Proteomes" id="UP000450917"/>
    </source>
</evidence>
<evidence type="ECO:0000313" key="1">
    <source>
        <dbReference type="EMBL" id="MUG70279.1"/>
    </source>
</evidence>
<sequence length="68" mass="7758">MPAEPQIIVGNEFTQVLIKKVYTRNGERLEITSPKLNQSILLDPLALESLTWQEPEVFTEFLAKPFGK</sequence>
<proteinExistence type="predicted"/>
<dbReference type="AlphaFoldDB" id="A0A7X2Z8K2"/>
<accession>A0A7X2Z8K2</accession>
<gene>
    <name evidence="1" type="ORF">GNP93_06255</name>
</gene>
<dbReference type="EMBL" id="WNZX01000003">
    <property type="protein sequence ID" value="MUG70279.1"/>
    <property type="molecule type" value="Genomic_DNA"/>
</dbReference>
<name>A0A7X2Z8K2_9BACL</name>
<protein>
    <submittedName>
        <fullName evidence="1">Dihydrodiol dehydrogenase</fullName>
    </submittedName>
</protein>
<organism evidence="1 2">
    <name type="scientific">Paenibacillus validus</name>
    <dbReference type="NCBI Taxonomy" id="44253"/>
    <lineage>
        <taxon>Bacteria</taxon>
        <taxon>Bacillati</taxon>
        <taxon>Bacillota</taxon>
        <taxon>Bacilli</taxon>
        <taxon>Bacillales</taxon>
        <taxon>Paenibacillaceae</taxon>
        <taxon>Paenibacillus</taxon>
    </lineage>
</organism>
<keyword evidence="2" id="KW-1185">Reference proteome</keyword>
<reference evidence="1 2" key="1">
    <citation type="submission" date="2019-11" db="EMBL/GenBank/DDBJ databases">
        <title>Draft genome sequences of five Paenibacillus species of dairy origin.</title>
        <authorList>
            <person name="Olajide A.M."/>
            <person name="Chen S."/>
            <person name="Lapointe G."/>
        </authorList>
    </citation>
    <scope>NUCLEOTIDE SEQUENCE [LARGE SCALE GENOMIC DNA]</scope>
    <source>
        <strain evidence="1 2">2CS3</strain>
    </source>
</reference>
<comment type="caution">
    <text evidence="1">The sequence shown here is derived from an EMBL/GenBank/DDBJ whole genome shotgun (WGS) entry which is preliminary data.</text>
</comment>
<dbReference type="RefSeq" id="WP_054795247.1">
    <property type="nucleotide sequence ID" value="NZ_JARTHJ010000055.1"/>
</dbReference>
<dbReference type="Proteomes" id="UP000450917">
    <property type="component" value="Unassembled WGS sequence"/>
</dbReference>